<reference evidence="2" key="2">
    <citation type="submission" date="2020-09" db="EMBL/GenBank/DDBJ databases">
        <authorList>
            <person name="Sun Q."/>
            <person name="Zhou Y."/>
        </authorList>
    </citation>
    <scope>NUCLEOTIDE SEQUENCE</scope>
    <source>
        <strain evidence="2">CGMCC 1.15493</strain>
    </source>
</reference>
<comment type="caution">
    <text evidence="2">The sequence shown here is derived from an EMBL/GenBank/DDBJ whole genome shotgun (WGS) entry which is preliminary data.</text>
</comment>
<evidence type="ECO:0000313" key="3">
    <source>
        <dbReference type="Proteomes" id="UP000613160"/>
    </source>
</evidence>
<dbReference type="Proteomes" id="UP000613160">
    <property type="component" value="Unassembled WGS sequence"/>
</dbReference>
<proteinExistence type="inferred from homology"/>
<accession>A0A916XTI5</accession>
<gene>
    <name evidence="2" type="ORF">GCM10011335_09200</name>
</gene>
<protein>
    <submittedName>
        <fullName evidence="2">Asp/Glu/hydantoin racemase</fullName>
    </submittedName>
</protein>
<dbReference type="AlphaFoldDB" id="A0A916XTI5"/>
<dbReference type="EMBL" id="BMJJ01000002">
    <property type="protein sequence ID" value="GGD08497.1"/>
    <property type="molecule type" value="Genomic_DNA"/>
</dbReference>
<dbReference type="InterPro" id="IPR053714">
    <property type="entry name" value="Iso_Racemase_Enz_sf"/>
</dbReference>
<evidence type="ECO:0000256" key="1">
    <source>
        <dbReference type="ARBA" id="ARBA00038414"/>
    </source>
</evidence>
<sequence length="215" mass="21836">MRLCFINPNSTASMTAKIAAAAQAAASPGTEIVALTSATGPASIQGLEDGVAAVPGLLALVGAHAEAVDAFVIACFDDTGLFEARRLTKKPVLGIGEAAFLAARTGGRRFSVVTTLSVSIPVIAGNIETYGFAADCILVRASEVPVLELEREGSAARETVAAEIARALAEDRPDAVVLGCAGMADLAEDYAARFGLPVIDGVVAAVRLLEARLGG</sequence>
<dbReference type="InterPro" id="IPR052186">
    <property type="entry name" value="Hydantoin_racemase-like"/>
</dbReference>
<dbReference type="Pfam" id="PF01177">
    <property type="entry name" value="Asp_Glu_race"/>
    <property type="match status" value="1"/>
</dbReference>
<dbReference type="RefSeq" id="WP_188849408.1">
    <property type="nucleotide sequence ID" value="NZ_BMJJ01000002.1"/>
</dbReference>
<organism evidence="2 3">
    <name type="scientific">Aureimonas glaciei</name>
    <dbReference type="NCBI Taxonomy" id="1776957"/>
    <lineage>
        <taxon>Bacteria</taxon>
        <taxon>Pseudomonadati</taxon>
        <taxon>Pseudomonadota</taxon>
        <taxon>Alphaproteobacteria</taxon>
        <taxon>Hyphomicrobiales</taxon>
        <taxon>Aurantimonadaceae</taxon>
        <taxon>Aureimonas</taxon>
    </lineage>
</organism>
<dbReference type="Gene3D" id="3.40.50.12500">
    <property type="match status" value="1"/>
</dbReference>
<dbReference type="PANTHER" id="PTHR28047">
    <property type="entry name" value="PROTEIN DCG1"/>
    <property type="match status" value="1"/>
</dbReference>
<keyword evidence="3" id="KW-1185">Reference proteome</keyword>
<name>A0A916XTI5_9HYPH</name>
<dbReference type="InterPro" id="IPR015942">
    <property type="entry name" value="Asp/Glu/hydantoin_racemase"/>
</dbReference>
<reference evidence="2" key="1">
    <citation type="journal article" date="2014" name="Int. J. Syst. Evol. Microbiol.">
        <title>Complete genome sequence of Corynebacterium casei LMG S-19264T (=DSM 44701T), isolated from a smear-ripened cheese.</title>
        <authorList>
            <consortium name="US DOE Joint Genome Institute (JGI-PGF)"/>
            <person name="Walter F."/>
            <person name="Albersmeier A."/>
            <person name="Kalinowski J."/>
            <person name="Ruckert C."/>
        </authorList>
    </citation>
    <scope>NUCLEOTIDE SEQUENCE</scope>
    <source>
        <strain evidence="2">CGMCC 1.15493</strain>
    </source>
</reference>
<evidence type="ECO:0000313" key="2">
    <source>
        <dbReference type="EMBL" id="GGD08497.1"/>
    </source>
</evidence>
<comment type="similarity">
    <text evidence="1">Belongs to the HyuE racemase family.</text>
</comment>
<dbReference type="PANTHER" id="PTHR28047:SF5">
    <property type="entry name" value="PROTEIN DCG1"/>
    <property type="match status" value="1"/>
</dbReference>
<dbReference type="GO" id="GO:0047661">
    <property type="term" value="F:amino-acid racemase activity"/>
    <property type="evidence" value="ECO:0007669"/>
    <property type="project" value="InterPro"/>
</dbReference>